<dbReference type="Gene3D" id="1.10.260.40">
    <property type="entry name" value="lambda repressor-like DNA-binding domains"/>
    <property type="match status" value="1"/>
</dbReference>
<organism evidence="1 2">
    <name type="scientific">Roseateles aquatilis</name>
    <dbReference type="NCBI Taxonomy" id="431061"/>
    <lineage>
        <taxon>Bacteria</taxon>
        <taxon>Pseudomonadati</taxon>
        <taxon>Pseudomonadota</taxon>
        <taxon>Betaproteobacteria</taxon>
        <taxon>Burkholderiales</taxon>
        <taxon>Sphaerotilaceae</taxon>
        <taxon>Roseateles</taxon>
    </lineage>
</organism>
<gene>
    <name evidence="1" type="ORF">CDN99_00430</name>
</gene>
<accession>A0A246JK77</accession>
<evidence type="ECO:0000313" key="1">
    <source>
        <dbReference type="EMBL" id="OWQ93011.1"/>
    </source>
</evidence>
<comment type="caution">
    <text evidence="1">The sequence shown here is derived from an EMBL/GenBank/DDBJ whole genome shotgun (WGS) entry which is preliminary data.</text>
</comment>
<dbReference type="SUPFAM" id="SSF47413">
    <property type="entry name" value="lambda repressor-like DNA-binding domains"/>
    <property type="match status" value="1"/>
</dbReference>
<dbReference type="AlphaFoldDB" id="A0A246JK77"/>
<sequence length="98" mass="11608">MVTRILREGRDWHAIGIISDERMRLYERACMSPPEPLLPADIRILREQSDLDVYILARIFNTTARQLRRWEQGFGRPKGSELRLLRMVRDRGIESVFP</sequence>
<proteinExistence type="predicted"/>
<evidence type="ECO:0008006" key="3">
    <source>
        <dbReference type="Google" id="ProtNLM"/>
    </source>
</evidence>
<dbReference type="InterPro" id="IPR010982">
    <property type="entry name" value="Lambda_DNA-bd_dom_sf"/>
</dbReference>
<protein>
    <recommendedName>
        <fullName evidence="3">Transcriptional regulator</fullName>
    </recommendedName>
</protein>
<reference evidence="1 2" key="1">
    <citation type="journal article" date="2008" name="Int. J. Syst. Evol. Microbiol.">
        <title>Description of Roseateles aquatilis sp. nov. and Roseateles terrae sp. nov., in the class Betaproteobacteria, and emended description of the genus Roseateles.</title>
        <authorList>
            <person name="Gomila M."/>
            <person name="Bowien B."/>
            <person name="Falsen E."/>
            <person name="Moore E.R."/>
            <person name="Lalucat J."/>
        </authorList>
    </citation>
    <scope>NUCLEOTIDE SEQUENCE [LARGE SCALE GENOMIC DNA]</scope>
    <source>
        <strain evidence="1 2">CCUG 48205</strain>
    </source>
</reference>
<dbReference type="GO" id="GO:0003677">
    <property type="term" value="F:DNA binding"/>
    <property type="evidence" value="ECO:0007669"/>
    <property type="project" value="InterPro"/>
</dbReference>
<keyword evidence="2" id="KW-1185">Reference proteome</keyword>
<dbReference type="EMBL" id="NIOF01000001">
    <property type="protein sequence ID" value="OWQ93011.1"/>
    <property type="molecule type" value="Genomic_DNA"/>
</dbReference>
<dbReference type="OrthoDB" id="9799384at2"/>
<evidence type="ECO:0000313" key="2">
    <source>
        <dbReference type="Proteomes" id="UP000197468"/>
    </source>
</evidence>
<dbReference type="Proteomes" id="UP000197468">
    <property type="component" value="Unassembled WGS sequence"/>
</dbReference>
<name>A0A246JK77_9BURK</name>